<gene>
    <name evidence="4" type="ORF">DTL42_09015</name>
</gene>
<dbReference type="EMBL" id="QPEX01000011">
    <property type="protein sequence ID" value="RCS52947.1"/>
    <property type="molecule type" value="Genomic_DNA"/>
</dbReference>
<feature type="compositionally biased region" description="Basic and acidic residues" evidence="2">
    <location>
        <begin position="63"/>
        <end position="72"/>
    </location>
</feature>
<evidence type="ECO:0000313" key="5">
    <source>
        <dbReference type="Proteomes" id="UP000253562"/>
    </source>
</evidence>
<dbReference type="SUPFAM" id="SSF69318">
    <property type="entry name" value="Integrin alpha N-terminal domain"/>
    <property type="match status" value="1"/>
</dbReference>
<accession>A0A368KTE6</accession>
<dbReference type="InterPro" id="IPR013517">
    <property type="entry name" value="FG-GAP"/>
</dbReference>
<dbReference type="InterPro" id="IPR027039">
    <property type="entry name" value="Crtac1"/>
</dbReference>
<keyword evidence="1" id="KW-0732">Signal</keyword>
<protein>
    <submittedName>
        <fullName evidence="4">CRTAC1 family protein</fullName>
    </submittedName>
</protein>
<evidence type="ECO:0000313" key="4">
    <source>
        <dbReference type="EMBL" id="RCS52947.1"/>
    </source>
</evidence>
<feature type="compositionally biased region" description="Polar residues" evidence="2">
    <location>
        <begin position="40"/>
        <end position="49"/>
    </location>
</feature>
<dbReference type="Proteomes" id="UP000253562">
    <property type="component" value="Unassembled WGS sequence"/>
</dbReference>
<feature type="region of interest" description="Disordered" evidence="2">
    <location>
        <begin position="32"/>
        <end position="72"/>
    </location>
</feature>
<name>A0A368KTE6_9BACT</name>
<evidence type="ECO:0000256" key="1">
    <source>
        <dbReference type="ARBA" id="ARBA00022729"/>
    </source>
</evidence>
<dbReference type="InterPro" id="IPR011519">
    <property type="entry name" value="UnbV_ASPIC"/>
</dbReference>
<dbReference type="PROSITE" id="PS51257">
    <property type="entry name" value="PROKAR_LIPOPROTEIN"/>
    <property type="match status" value="1"/>
</dbReference>
<dbReference type="PANTHER" id="PTHR16026:SF0">
    <property type="entry name" value="CARTILAGE ACIDIC PROTEIN 1"/>
    <property type="match status" value="1"/>
</dbReference>
<dbReference type="Pfam" id="PF07593">
    <property type="entry name" value="UnbV_ASPIC"/>
    <property type="match status" value="1"/>
</dbReference>
<dbReference type="Gene3D" id="2.130.10.130">
    <property type="entry name" value="Integrin alpha, N-terminal"/>
    <property type="match status" value="2"/>
</dbReference>
<evidence type="ECO:0000256" key="2">
    <source>
        <dbReference type="SAM" id="MobiDB-lite"/>
    </source>
</evidence>
<organism evidence="4 5">
    <name type="scientific">Bremerella cremea</name>
    <dbReference type="NCBI Taxonomy" id="1031537"/>
    <lineage>
        <taxon>Bacteria</taxon>
        <taxon>Pseudomonadati</taxon>
        <taxon>Planctomycetota</taxon>
        <taxon>Planctomycetia</taxon>
        <taxon>Pirellulales</taxon>
        <taxon>Pirellulaceae</taxon>
        <taxon>Bremerella</taxon>
    </lineage>
</organism>
<feature type="domain" description="ASPIC/UnbV" evidence="3">
    <location>
        <begin position="528"/>
        <end position="592"/>
    </location>
</feature>
<sequence>MFQHGFRGTCRIAVPFLFFLIILGGCSAEKTDSVRDKSQHSSPKVTTPDNIPDRDTALLPSELPREPVTRDPHESDWFEEVAQASGVDHVYRAGFEASLYTLLETVGGGVSMVDFDRDGDVDLFISGGGVIKKGPPVTTEGLPSRLFRNEGNWTFRDVTDELKIPTPGFYSHGCSTADFNRDGWPDLLVAGYGGVQLLKNDEGKGFVDVTSQAGLGDCARWYVQGCWVDFDNDGHLDLYLMTYADWSPDPSRICHNEQNRRDVCGPTLFEGQRDMLLRNQQDGTFADVTEKAGLVPENRGLGIVCADFNGDRIADIFVGNDVQFNQLYLSQAQLPFVEEGLLAGVAVSSRGEREGTMGVAVGDYNRDGLPDLWYTNFANQDNSLCEKESAESASFQNVTVNRGLAGVSRPWVGFGTILADFNHDRWLDIFIANGHVGYERLESPYYQPPQLFMNEEGKHFQENSKNAGPYFHGKYSGRGVAVGDLDNDGALDLVVVHQDDPVAILRNRLPCPHWIRLQLLGTQSNTDGIGAKVRLLNQDLPLSAWVTGSDSYASSSDRRVLFSLDDGSPVDVEVTWMSGITEVFSHLQPQETHELVEGQGRSL</sequence>
<proteinExistence type="predicted"/>
<dbReference type="PANTHER" id="PTHR16026">
    <property type="entry name" value="CARTILAGE ACIDIC PROTEIN 1"/>
    <property type="match status" value="1"/>
</dbReference>
<reference evidence="4 5" key="1">
    <citation type="submission" date="2018-07" db="EMBL/GenBank/DDBJ databases">
        <title>Comparative genomes isolates from brazilian mangrove.</title>
        <authorList>
            <person name="De Araujo J.E."/>
            <person name="Taketani R.G."/>
            <person name="Silva M.C.P."/>
            <person name="Lourenco M.V."/>
            <person name="Oliveira V.M."/>
            <person name="Andreote F.D."/>
        </authorList>
    </citation>
    <scope>NUCLEOTIDE SEQUENCE [LARGE SCALE GENOMIC DNA]</scope>
    <source>
        <strain evidence="4 5">HEX PRIS-MGV</strain>
    </source>
</reference>
<evidence type="ECO:0000259" key="3">
    <source>
        <dbReference type="Pfam" id="PF07593"/>
    </source>
</evidence>
<comment type="caution">
    <text evidence="4">The sequence shown here is derived from an EMBL/GenBank/DDBJ whole genome shotgun (WGS) entry which is preliminary data.</text>
</comment>
<dbReference type="InterPro" id="IPR028994">
    <property type="entry name" value="Integrin_alpha_N"/>
</dbReference>
<dbReference type="Pfam" id="PF13517">
    <property type="entry name" value="FG-GAP_3"/>
    <property type="match status" value="3"/>
</dbReference>
<dbReference type="AlphaFoldDB" id="A0A368KTE6"/>